<keyword evidence="2" id="KW-1185">Reference proteome</keyword>
<reference evidence="1 2" key="1">
    <citation type="submission" date="2017-07" db="EMBL/GenBank/DDBJ databases">
        <authorList>
            <person name="Talla V."/>
            <person name="Backstrom N."/>
        </authorList>
    </citation>
    <scope>NUCLEOTIDE SEQUENCE [LARGE SCALE GENOMIC DNA]</scope>
</reference>
<dbReference type="EMBL" id="FZQP02006855">
    <property type="protein sequence ID" value="VVD04313.1"/>
    <property type="molecule type" value="Genomic_DNA"/>
</dbReference>
<dbReference type="InterPro" id="IPR050361">
    <property type="entry name" value="MPP/UQCRC_Complex"/>
</dbReference>
<dbReference type="PANTHER" id="PTHR11851:SF226">
    <property type="entry name" value="CYTOCHROME B-C1 COMPLEX SUBUNIT 2, MITOCHONDRIAL"/>
    <property type="match status" value="1"/>
</dbReference>
<name>A0A5E4R2V5_9NEOP</name>
<dbReference type="PANTHER" id="PTHR11851">
    <property type="entry name" value="METALLOPROTEASE"/>
    <property type="match status" value="1"/>
</dbReference>
<dbReference type="GO" id="GO:0046872">
    <property type="term" value="F:metal ion binding"/>
    <property type="evidence" value="ECO:0007669"/>
    <property type="project" value="InterPro"/>
</dbReference>
<dbReference type="Proteomes" id="UP000324832">
    <property type="component" value="Unassembled WGS sequence"/>
</dbReference>
<organism evidence="1 2">
    <name type="scientific">Leptidea sinapis</name>
    <dbReference type="NCBI Taxonomy" id="189913"/>
    <lineage>
        <taxon>Eukaryota</taxon>
        <taxon>Metazoa</taxon>
        <taxon>Ecdysozoa</taxon>
        <taxon>Arthropoda</taxon>
        <taxon>Hexapoda</taxon>
        <taxon>Insecta</taxon>
        <taxon>Pterygota</taxon>
        <taxon>Neoptera</taxon>
        <taxon>Endopterygota</taxon>
        <taxon>Lepidoptera</taxon>
        <taxon>Glossata</taxon>
        <taxon>Ditrysia</taxon>
        <taxon>Papilionoidea</taxon>
        <taxon>Pieridae</taxon>
        <taxon>Dismorphiinae</taxon>
        <taxon>Leptidea</taxon>
    </lineage>
</organism>
<gene>
    <name evidence="1" type="ORF">LSINAPIS_LOCUS14092</name>
</gene>
<dbReference type="AlphaFoldDB" id="A0A5E4R2V5"/>
<evidence type="ECO:0000313" key="2">
    <source>
        <dbReference type="Proteomes" id="UP000324832"/>
    </source>
</evidence>
<dbReference type="Gene3D" id="3.30.830.10">
    <property type="entry name" value="Metalloenzyme, LuxS/M16 peptidase-like"/>
    <property type="match status" value="1"/>
</dbReference>
<proteinExistence type="predicted"/>
<accession>A0A5E4R2V5</accession>
<dbReference type="SUPFAM" id="SSF63411">
    <property type="entry name" value="LuxS/MPP-like metallohydrolase"/>
    <property type="match status" value="1"/>
</dbReference>
<evidence type="ECO:0000313" key="1">
    <source>
        <dbReference type="EMBL" id="VVD04313.1"/>
    </source>
</evidence>
<sequence length="205" mass="21282">MCHDLLHRAAFRRGLGNSIFVSPKRVATIGSESLQHFATSTLTPARTKHLLLLKLFSYPHPPLQVIRNLHTLVESSGAAAGSKESLALAIAAKAFGSGPVTKWGTDNSPLAKTIGNIGPFAAAGFNVSYSDNGLFGVILTAVKAVGKFLKSPSLSSEAIKAGKCQLKLQVLSEADTGSVLCESLAAQALSAGAVNGQSGFCAIHR</sequence>
<dbReference type="GO" id="GO:0005739">
    <property type="term" value="C:mitochondrion"/>
    <property type="evidence" value="ECO:0007669"/>
    <property type="project" value="TreeGrafter"/>
</dbReference>
<dbReference type="InterPro" id="IPR011249">
    <property type="entry name" value="Metalloenz_LuxS/M16"/>
</dbReference>
<protein>
    <submittedName>
        <fullName evidence="1">Uncharacterized protein</fullName>
    </submittedName>
</protein>